<feature type="region of interest" description="Disordered" evidence="2">
    <location>
        <begin position="518"/>
        <end position="594"/>
    </location>
</feature>
<evidence type="ECO:0000259" key="3">
    <source>
        <dbReference type="Pfam" id="PF08729"/>
    </source>
</evidence>
<feature type="compositionally biased region" description="Polar residues" evidence="2">
    <location>
        <begin position="546"/>
        <end position="564"/>
    </location>
</feature>
<proteinExistence type="predicted"/>
<evidence type="ECO:0000313" key="5">
    <source>
        <dbReference type="EMBL" id="KAF7721316.1"/>
    </source>
</evidence>
<dbReference type="PANTHER" id="PTHR21669">
    <property type="entry name" value="CAPZ-INTERACTING PROTEIN AND RELATED PROTEINS"/>
    <property type="match status" value="1"/>
</dbReference>
<feature type="compositionally biased region" description="Acidic residues" evidence="2">
    <location>
        <begin position="84"/>
        <end position="93"/>
    </location>
</feature>
<reference evidence="5" key="1">
    <citation type="submission" date="2020-01" db="EMBL/GenBank/DDBJ databases">
        <title>Genome Sequencing of Three Apophysomyces-Like Fungal Strains Confirms a Novel Fungal Genus in the Mucoromycota with divergent Burkholderia-like Endosymbiotic Bacteria.</title>
        <authorList>
            <person name="Stajich J.E."/>
            <person name="Macias A.M."/>
            <person name="Carter-House D."/>
            <person name="Lovett B."/>
            <person name="Kasson L.R."/>
            <person name="Berry K."/>
            <person name="Grigoriev I."/>
            <person name="Chang Y."/>
            <person name="Spatafora J."/>
            <person name="Kasson M.T."/>
        </authorList>
    </citation>
    <scope>NUCLEOTIDE SEQUENCE</scope>
    <source>
        <strain evidence="5">NRRL A-21654</strain>
    </source>
</reference>
<feature type="compositionally biased region" description="Basic and acidic residues" evidence="2">
    <location>
        <begin position="583"/>
        <end position="594"/>
    </location>
</feature>
<feature type="domain" description="Hpc2-related" evidence="3">
    <location>
        <begin position="96"/>
        <end position="138"/>
    </location>
</feature>
<evidence type="ECO:0000256" key="2">
    <source>
        <dbReference type="SAM" id="MobiDB-lite"/>
    </source>
</evidence>
<dbReference type="Proteomes" id="UP000605846">
    <property type="component" value="Unassembled WGS sequence"/>
</dbReference>
<dbReference type="InterPro" id="IPR026947">
    <property type="entry name" value="UBN_middle_dom"/>
</dbReference>
<feature type="domain" description="Ubinuclein middle" evidence="4">
    <location>
        <begin position="306"/>
        <end position="506"/>
    </location>
</feature>
<feature type="compositionally biased region" description="Basic and acidic residues" evidence="2">
    <location>
        <begin position="203"/>
        <end position="213"/>
    </location>
</feature>
<organism evidence="5 6">
    <name type="scientific">Apophysomyces ossiformis</name>
    <dbReference type="NCBI Taxonomy" id="679940"/>
    <lineage>
        <taxon>Eukaryota</taxon>
        <taxon>Fungi</taxon>
        <taxon>Fungi incertae sedis</taxon>
        <taxon>Mucoromycota</taxon>
        <taxon>Mucoromycotina</taxon>
        <taxon>Mucoromycetes</taxon>
        <taxon>Mucorales</taxon>
        <taxon>Mucorineae</taxon>
        <taxon>Mucoraceae</taxon>
        <taxon>Apophysomyces</taxon>
    </lineage>
</organism>
<dbReference type="GO" id="GO:0006325">
    <property type="term" value="P:chromatin organization"/>
    <property type="evidence" value="ECO:0007669"/>
    <property type="project" value="TreeGrafter"/>
</dbReference>
<gene>
    <name evidence="5" type="ORF">EC973_004940</name>
</gene>
<feature type="compositionally biased region" description="Polar residues" evidence="2">
    <location>
        <begin position="215"/>
        <end position="257"/>
    </location>
</feature>
<keyword evidence="1" id="KW-0597">Phosphoprotein</keyword>
<dbReference type="OrthoDB" id="5576775at2759"/>
<sequence length="594" mass="66181">MNKEQTSDTSINKHSSRIQVDVDFDNLPTVFSYQALVRLAQNNRSTSLATYTQKQAEPLDDDDFYKGLLERAALYSTKDKDGNDADADDESDDSQPRKGDEYDYDDPFIDDSDMILDTSYDYTLPEHDGFFVYHGSLDGQANLTSNDLLKAPKTAATKRKATTKAKEKAVANTNGLKKEKPRKPTATTSSQKVVPELIEISDGEERLDTEKKRTSQLSSSTMTTKSVNPSVTESKLSDMSKNTITSSSGVEQRQSKPSMAGKAIEKSSSTSTLAAARANEETNAAVAATGQDKKKKTPSGPSALLPLDPELNELMDKLRKDVAFESFENKAKFPQSLRPTVFAAGSIIFRKYNCAEDNFINHLMTLLPYNRFTLKKFITTKVGPTRINELNQEIQELVDLLKSKVNEMMPEQIRQYNERVNSSEVSSETAPSGDTEKRFRFNEETRKILYEIMNKELIATAIQNEIGMLTGVTENTVAEGKARKIMYQRLLSCWPEGWMTSYDISRHYSQYKLKIRRKNEDAKSSTNTPVTPPVVRRAVKRPVQSEVPTSPVSTAASKATSLPSTGYPKGVKRAVLPAPAEESSAKKGEREKLL</sequence>
<dbReference type="EMBL" id="JABAYA010000280">
    <property type="protein sequence ID" value="KAF7721316.1"/>
    <property type="molecule type" value="Genomic_DNA"/>
</dbReference>
<evidence type="ECO:0000256" key="1">
    <source>
        <dbReference type="ARBA" id="ARBA00022553"/>
    </source>
</evidence>
<dbReference type="PANTHER" id="PTHR21669:SF28">
    <property type="entry name" value="YEMANUCLEIN"/>
    <property type="match status" value="1"/>
</dbReference>
<dbReference type="Pfam" id="PF08729">
    <property type="entry name" value="HUN"/>
    <property type="match status" value="1"/>
</dbReference>
<accession>A0A8H7BE94</accession>
<dbReference type="Pfam" id="PF14075">
    <property type="entry name" value="UBN_AB"/>
    <property type="match status" value="1"/>
</dbReference>
<dbReference type="GO" id="GO:0005634">
    <property type="term" value="C:nucleus"/>
    <property type="evidence" value="ECO:0007669"/>
    <property type="project" value="TreeGrafter"/>
</dbReference>
<feature type="region of interest" description="Disordered" evidence="2">
    <location>
        <begin position="157"/>
        <end position="307"/>
    </location>
</feature>
<name>A0A8H7BE94_9FUNG</name>
<feature type="compositionally biased region" description="Low complexity" evidence="2">
    <location>
        <begin position="526"/>
        <end position="536"/>
    </location>
</feature>
<dbReference type="AlphaFoldDB" id="A0A8H7BE94"/>
<evidence type="ECO:0000259" key="4">
    <source>
        <dbReference type="Pfam" id="PF14075"/>
    </source>
</evidence>
<dbReference type="InterPro" id="IPR014840">
    <property type="entry name" value="HRD"/>
</dbReference>
<evidence type="ECO:0000313" key="6">
    <source>
        <dbReference type="Proteomes" id="UP000605846"/>
    </source>
</evidence>
<feature type="compositionally biased region" description="Low complexity" evidence="2">
    <location>
        <begin position="267"/>
        <end position="289"/>
    </location>
</feature>
<feature type="region of interest" description="Disordered" evidence="2">
    <location>
        <begin position="77"/>
        <end position="106"/>
    </location>
</feature>
<protein>
    <recommendedName>
        <fullName evidence="7">Ubinuclein middle domain-containing protein</fullName>
    </recommendedName>
</protein>
<evidence type="ECO:0008006" key="7">
    <source>
        <dbReference type="Google" id="ProtNLM"/>
    </source>
</evidence>
<keyword evidence="6" id="KW-1185">Reference proteome</keyword>
<comment type="caution">
    <text evidence="5">The sequence shown here is derived from an EMBL/GenBank/DDBJ whole genome shotgun (WGS) entry which is preliminary data.</text>
</comment>